<comment type="caution">
    <text evidence="3">The sequence shown here is derived from an EMBL/GenBank/DDBJ whole genome shotgun (WGS) entry which is preliminary data.</text>
</comment>
<dbReference type="FunFam" id="3.10.129.10:FF:000042">
    <property type="entry name" value="MaoC domain protein dehydratase"/>
    <property type="match status" value="1"/>
</dbReference>
<dbReference type="Proteomes" id="UP001156102">
    <property type="component" value="Unassembled WGS sequence"/>
</dbReference>
<sequence>MNLFKEAEFVPELSYDQIQVGDQASLTKTITDADILAFAQLTGDVNPIHLLDSFAETTMFQERIAHGMLVAGYISTVLGTKLPGRNTIYLSQNLSFKAPVKIGDTLTVVAEVVKKRDDKKILTMQTNVYNQHNKLVVEGTAAIMKLEQS</sequence>
<dbReference type="GO" id="GO:0006633">
    <property type="term" value="P:fatty acid biosynthetic process"/>
    <property type="evidence" value="ECO:0007669"/>
    <property type="project" value="TreeGrafter"/>
</dbReference>
<reference evidence="3" key="1">
    <citation type="submission" date="2022-07" db="EMBL/GenBank/DDBJ databases">
        <authorList>
            <person name="Li W.-J."/>
            <person name="Deng Q.-Q."/>
        </authorList>
    </citation>
    <scope>NUCLEOTIDE SEQUENCE</scope>
    <source>
        <strain evidence="3">SYSU M60031</strain>
    </source>
</reference>
<dbReference type="AlphaFoldDB" id="A0AA41X7A6"/>
<dbReference type="RefSeq" id="WP_254758417.1">
    <property type="nucleotide sequence ID" value="NZ_JANCLT010000003.1"/>
</dbReference>
<organism evidence="3 4">
    <name type="scientific">Ectobacillus ponti</name>
    <dbReference type="NCBI Taxonomy" id="2961894"/>
    <lineage>
        <taxon>Bacteria</taxon>
        <taxon>Bacillati</taxon>
        <taxon>Bacillota</taxon>
        <taxon>Bacilli</taxon>
        <taxon>Bacillales</taxon>
        <taxon>Bacillaceae</taxon>
        <taxon>Ectobacillus</taxon>
    </lineage>
</organism>
<dbReference type="InterPro" id="IPR050965">
    <property type="entry name" value="UPF0336/Enoyl-CoA_hydratase"/>
</dbReference>
<evidence type="ECO:0000259" key="2">
    <source>
        <dbReference type="Pfam" id="PF01575"/>
    </source>
</evidence>
<protein>
    <submittedName>
        <fullName evidence="3">MaoC family dehydratase</fullName>
    </submittedName>
</protein>
<evidence type="ECO:0000313" key="3">
    <source>
        <dbReference type="EMBL" id="MCP8968508.1"/>
    </source>
</evidence>
<gene>
    <name evidence="3" type="ORF">NK662_08120</name>
</gene>
<keyword evidence="1" id="KW-0456">Lyase</keyword>
<keyword evidence="4" id="KW-1185">Reference proteome</keyword>
<dbReference type="Pfam" id="PF01575">
    <property type="entry name" value="MaoC_dehydratas"/>
    <property type="match status" value="1"/>
</dbReference>
<dbReference type="SUPFAM" id="SSF54637">
    <property type="entry name" value="Thioesterase/thiol ester dehydrase-isomerase"/>
    <property type="match status" value="1"/>
</dbReference>
<dbReference type="EMBL" id="JANCLT010000003">
    <property type="protein sequence ID" value="MCP8968508.1"/>
    <property type="molecule type" value="Genomic_DNA"/>
</dbReference>
<feature type="domain" description="MaoC-like" evidence="2">
    <location>
        <begin position="25"/>
        <end position="128"/>
    </location>
</feature>
<dbReference type="PANTHER" id="PTHR43437:SF3">
    <property type="entry name" value="HYDROXYACYL-THIOESTER DEHYDRATASE TYPE 2, MITOCHONDRIAL"/>
    <property type="match status" value="1"/>
</dbReference>
<dbReference type="GO" id="GO:0019171">
    <property type="term" value="F:(3R)-hydroxyacyl-[acyl-carrier-protein] dehydratase activity"/>
    <property type="evidence" value="ECO:0007669"/>
    <property type="project" value="TreeGrafter"/>
</dbReference>
<dbReference type="CDD" id="cd03449">
    <property type="entry name" value="R_hydratase"/>
    <property type="match status" value="1"/>
</dbReference>
<dbReference type="InterPro" id="IPR002539">
    <property type="entry name" value="MaoC-like_dom"/>
</dbReference>
<proteinExistence type="predicted"/>
<evidence type="ECO:0000256" key="1">
    <source>
        <dbReference type="ARBA" id="ARBA00023239"/>
    </source>
</evidence>
<evidence type="ECO:0000313" key="4">
    <source>
        <dbReference type="Proteomes" id="UP001156102"/>
    </source>
</evidence>
<dbReference type="PANTHER" id="PTHR43437">
    <property type="entry name" value="HYDROXYACYL-THIOESTER DEHYDRATASE TYPE 2, MITOCHONDRIAL-RELATED"/>
    <property type="match status" value="1"/>
</dbReference>
<accession>A0AA41X7A6</accession>
<dbReference type="Gene3D" id="3.10.129.10">
    <property type="entry name" value="Hotdog Thioesterase"/>
    <property type="match status" value="1"/>
</dbReference>
<name>A0AA41X7A6_9BACI</name>
<dbReference type="InterPro" id="IPR029069">
    <property type="entry name" value="HotDog_dom_sf"/>
</dbReference>